<protein>
    <submittedName>
        <fullName evidence="1">Uncharacterized protein</fullName>
    </submittedName>
</protein>
<dbReference type="EMBL" id="BGPR01008471">
    <property type="protein sequence ID" value="GBN34029.1"/>
    <property type="molecule type" value="Genomic_DNA"/>
</dbReference>
<dbReference type="Proteomes" id="UP000499080">
    <property type="component" value="Unassembled WGS sequence"/>
</dbReference>
<evidence type="ECO:0000313" key="2">
    <source>
        <dbReference type="Proteomes" id="UP000499080"/>
    </source>
</evidence>
<evidence type="ECO:0000313" key="1">
    <source>
        <dbReference type="EMBL" id="GBN34029.1"/>
    </source>
</evidence>
<organism evidence="1 2">
    <name type="scientific">Araneus ventricosus</name>
    <name type="common">Orbweaver spider</name>
    <name type="synonym">Epeira ventricosa</name>
    <dbReference type="NCBI Taxonomy" id="182803"/>
    <lineage>
        <taxon>Eukaryota</taxon>
        <taxon>Metazoa</taxon>
        <taxon>Ecdysozoa</taxon>
        <taxon>Arthropoda</taxon>
        <taxon>Chelicerata</taxon>
        <taxon>Arachnida</taxon>
        <taxon>Araneae</taxon>
        <taxon>Araneomorphae</taxon>
        <taxon>Entelegynae</taxon>
        <taxon>Araneoidea</taxon>
        <taxon>Araneidae</taxon>
        <taxon>Araneus</taxon>
    </lineage>
</organism>
<comment type="caution">
    <text evidence="1">The sequence shown here is derived from an EMBL/GenBank/DDBJ whole genome shotgun (WGS) entry which is preliminary data.</text>
</comment>
<gene>
    <name evidence="1" type="ORF">AVEN_6278_1</name>
</gene>
<name>A0A4Y2N5T2_ARAVE</name>
<proteinExistence type="predicted"/>
<dbReference type="AlphaFoldDB" id="A0A4Y2N5T2"/>
<reference evidence="1 2" key="1">
    <citation type="journal article" date="2019" name="Sci. Rep.">
        <title>Orb-weaving spider Araneus ventricosus genome elucidates the spidroin gene catalogue.</title>
        <authorList>
            <person name="Kono N."/>
            <person name="Nakamura H."/>
            <person name="Ohtoshi R."/>
            <person name="Moran D.A.P."/>
            <person name="Shinohara A."/>
            <person name="Yoshida Y."/>
            <person name="Fujiwara M."/>
            <person name="Mori M."/>
            <person name="Tomita M."/>
            <person name="Arakawa K."/>
        </authorList>
    </citation>
    <scope>NUCLEOTIDE SEQUENCE [LARGE SCALE GENOMIC DNA]</scope>
</reference>
<sequence length="112" mass="12671">MQLLDLKTKDLWRGKFTELKSKMEELEGTSPCCNSGYTGKAISTWVDFLNPSHWPVDALSIVQPHEDNVTCLQRLAFYARFLNKLAEILLSKPAPQLLSNSVTVFQSNIQLT</sequence>
<keyword evidence="2" id="KW-1185">Reference proteome</keyword>
<accession>A0A4Y2N5T2</accession>